<dbReference type="AlphaFoldDB" id="A0A4R3NXM2"/>
<dbReference type="EMBL" id="SMAR01000014">
    <property type="protein sequence ID" value="TCT39058.1"/>
    <property type="molecule type" value="Genomic_DNA"/>
</dbReference>
<comment type="caution">
    <text evidence="1">The sequence shown here is derived from an EMBL/GenBank/DDBJ whole genome shotgun (WGS) entry which is preliminary data.</text>
</comment>
<accession>A0A4R3NXM2</accession>
<evidence type="ECO:0000313" key="1">
    <source>
        <dbReference type="EMBL" id="TCT39058.1"/>
    </source>
</evidence>
<proteinExistence type="predicted"/>
<organism evidence="1 2">
    <name type="scientific">Martelella mediterranea</name>
    <dbReference type="NCBI Taxonomy" id="293089"/>
    <lineage>
        <taxon>Bacteria</taxon>
        <taxon>Pseudomonadati</taxon>
        <taxon>Pseudomonadota</taxon>
        <taxon>Alphaproteobacteria</taxon>
        <taxon>Hyphomicrobiales</taxon>
        <taxon>Aurantimonadaceae</taxon>
        <taxon>Martelella</taxon>
    </lineage>
</organism>
<sequence length="74" mass="8567">MRYLGDVSFNDVSFKMTKRKRGPWAVAQIRRGSQNSEVSGCIKAAYMRQKLQMSWPEKKVMTWAAILFSTPPRL</sequence>
<reference evidence="1 2" key="1">
    <citation type="submission" date="2019-03" db="EMBL/GenBank/DDBJ databases">
        <title>Freshwater and sediment microbial communities from various areas in North America, analyzing microbe dynamics in response to fracking.</title>
        <authorList>
            <person name="Lamendella R."/>
        </authorList>
    </citation>
    <scope>NUCLEOTIDE SEQUENCE [LARGE SCALE GENOMIC DNA]</scope>
    <source>
        <strain evidence="1 2">175.2</strain>
    </source>
</reference>
<evidence type="ECO:0000313" key="2">
    <source>
        <dbReference type="Proteomes" id="UP000295097"/>
    </source>
</evidence>
<name>A0A4R3NXM2_9HYPH</name>
<dbReference type="Proteomes" id="UP000295097">
    <property type="component" value="Unassembled WGS sequence"/>
</dbReference>
<keyword evidence="2" id="KW-1185">Reference proteome</keyword>
<protein>
    <submittedName>
        <fullName evidence="1">Uncharacterized protein</fullName>
    </submittedName>
</protein>
<gene>
    <name evidence="1" type="ORF">EDC90_101423</name>
</gene>